<protein>
    <recommendedName>
        <fullName evidence="5">Dehydrogenase</fullName>
    </recommendedName>
</protein>
<feature type="domain" description="GFO/IDH/MocA-like oxidoreductase" evidence="2">
    <location>
        <begin position="133"/>
        <end position="265"/>
    </location>
</feature>
<organism evidence="3 4">
    <name type="scientific">Halovulum marinum</name>
    <dbReference type="NCBI Taxonomy" id="2662447"/>
    <lineage>
        <taxon>Bacteria</taxon>
        <taxon>Pseudomonadati</taxon>
        <taxon>Pseudomonadota</taxon>
        <taxon>Alphaproteobacteria</taxon>
        <taxon>Rhodobacterales</taxon>
        <taxon>Paracoccaceae</taxon>
        <taxon>Halovulum</taxon>
    </lineage>
</organism>
<evidence type="ECO:0000313" key="4">
    <source>
        <dbReference type="Proteomes" id="UP000474957"/>
    </source>
</evidence>
<feature type="domain" description="Gfo/Idh/MocA-like oxidoreductase N-terminal" evidence="1">
    <location>
        <begin position="5"/>
        <end position="119"/>
    </location>
</feature>
<evidence type="ECO:0000259" key="2">
    <source>
        <dbReference type="Pfam" id="PF22725"/>
    </source>
</evidence>
<comment type="caution">
    <text evidence="3">The sequence shown here is derived from an EMBL/GenBank/DDBJ whole genome shotgun (WGS) entry which is preliminary data.</text>
</comment>
<dbReference type="InterPro" id="IPR051450">
    <property type="entry name" value="Gfo/Idh/MocA_Oxidoreductases"/>
</dbReference>
<dbReference type="EMBL" id="WIND01000013">
    <property type="protein sequence ID" value="MSU90858.1"/>
    <property type="molecule type" value="Genomic_DNA"/>
</dbReference>
<dbReference type="Gene3D" id="3.40.50.720">
    <property type="entry name" value="NAD(P)-binding Rossmann-like Domain"/>
    <property type="match status" value="1"/>
</dbReference>
<dbReference type="SUPFAM" id="SSF51735">
    <property type="entry name" value="NAD(P)-binding Rossmann-fold domains"/>
    <property type="match status" value="1"/>
</dbReference>
<accession>A0A6L5Z2U2</accession>
<keyword evidence="4" id="KW-1185">Reference proteome</keyword>
<evidence type="ECO:0000313" key="3">
    <source>
        <dbReference type="EMBL" id="MSU90858.1"/>
    </source>
</evidence>
<dbReference type="RefSeq" id="WP_154447432.1">
    <property type="nucleotide sequence ID" value="NZ_WIND01000013.1"/>
</dbReference>
<dbReference type="GO" id="GO:0000166">
    <property type="term" value="F:nucleotide binding"/>
    <property type="evidence" value="ECO:0007669"/>
    <property type="project" value="InterPro"/>
</dbReference>
<dbReference type="AlphaFoldDB" id="A0A6L5Z2U2"/>
<name>A0A6L5Z2U2_9RHOB</name>
<dbReference type="PANTHER" id="PTHR43377:SF1">
    <property type="entry name" value="BILIVERDIN REDUCTASE A"/>
    <property type="match status" value="1"/>
</dbReference>
<dbReference type="PANTHER" id="PTHR43377">
    <property type="entry name" value="BILIVERDIN REDUCTASE A"/>
    <property type="match status" value="1"/>
</dbReference>
<dbReference type="InterPro" id="IPR000683">
    <property type="entry name" value="Gfo/Idh/MocA-like_OxRdtase_N"/>
</dbReference>
<dbReference type="Gene3D" id="3.30.360.10">
    <property type="entry name" value="Dihydrodipicolinate Reductase, domain 2"/>
    <property type="match status" value="1"/>
</dbReference>
<proteinExistence type="predicted"/>
<dbReference type="Proteomes" id="UP000474957">
    <property type="component" value="Unassembled WGS sequence"/>
</dbReference>
<dbReference type="InterPro" id="IPR055170">
    <property type="entry name" value="GFO_IDH_MocA-like_dom"/>
</dbReference>
<dbReference type="InterPro" id="IPR036291">
    <property type="entry name" value="NAD(P)-bd_dom_sf"/>
</dbReference>
<gene>
    <name evidence="3" type="ORF">GE300_14735</name>
</gene>
<sequence length="349" mass="37200">MSKLKAAVIGAGWFAAHSHIPVLATRDEVELDGVCRLGAADLARVKDHFGFAFASEDYREVLARKPDIVVVSSPHALHYEQARAALEGGAHVMCEKPMTLDPGQAWDLVRIAEEHDRHLLIANSHNYLPHVADLHDRIADGLIGEIEHVACSFISVTREVFTGADGLKRWDAAFFRPDRSTWQDPAGGGGFAYGQLSHSLALMYYLSGLDPEKVSALTRQAEGVDIADAAVLGCAGGATVSISGSVAMPQGERALMRVFLAGSLGLITAEFDLDRCEIKLNDGTREMLPLKPGDWAVNSAGPVDALADLALGRGRNQSSGSIGALTTATIHAMLRSAAEDGVMMPVQAQ</sequence>
<evidence type="ECO:0008006" key="5">
    <source>
        <dbReference type="Google" id="ProtNLM"/>
    </source>
</evidence>
<dbReference type="SUPFAM" id="SSF55347">
    <property type="entry name" value="Glyceraldehyde-3-phosphate dehydrogenase-like, C-terminal domain"/>
    <property type="match status" value="1"/>
</dbReference>
<dbReference type="Pfam" id="PF01408">
    <property type="entry name" value="GFO_IDH_MocA"/>
    <property type="match status" value="1"/>
</dbReference>
<dbReference type="Pfam" id="PF22725">
    <property type="entry name" value="GFO_IDH_MocA_C3"/>
    <property type="match status" value="1"/>
</dbReference>
<reference evidence="3 4" key="1">
    <citation type="submission" date="2019-10" db="EMBL/GenBank/DDBJ databases">
        <title>Cognatihalovulum marinum gen. nov. sp. nov., a new member of the family Rhodobacteraceae isolated from deep seawater of the Northwest Indian Ocean.</title>
        <authorList>
            <person name="Ruan C."/>
            <person name="Wang J."/>
            <person name="Zheng X."/>
            <person name="Song L."/>
            <person name="Zhu Y."/>
            <person name="Huang Y."/>
            <person name="Lu Z."/>
            <person name="Du W."/>
            <person name="Huang L."/>
            <person name="Dai X."/>
        </authorList>
    </citation>
    <scope>NUCLEOTIDE SEQUENCE [LARGE SCALE GENOMIC DNA]</scope>
    <source>
        <strain evidence="3 4">2CG4</strain>
    </source>
</reference>
<evidence type="ECO:0000259" key="1">
    <source>
        <dbReference type="Pfam" id="PF01408"/>
    </source>
</evidence>